<dbReference type="Pfam" id="PF19746">
    <property type="entry name" value="DUF6233"/>
    <property type="match status" value="1"/>
</dbReference>
<evidence type="ECO:0000256" key="1">
    <source>
        <dbReference type="SAM" id="MobiDB-lite"/>
    </source>
</evidence>
<accession>A0A7H1QDP6</accession>
<reference evidence="2 3" key="1">
    <citation type="submission" date="2020-04" db="EMBL/GenBank/DDBJ databases">
        <title>Characterization and engineering of Streptomyces griseofuscus DSM40191 as a potential heterologous host for expression of BGCs.</title>
        <authorList>
            <person name="Gren T."/>
            <person name="Whitford C.M."/>
            <person name="Mohite O.S."/>
            <person name="Joergensen T.S."/>
            <person name="Nielsen J.B."/>
            <person name="Lee S.Y."/>
            <person name="Weber T."/>
        </authorList>
    </citation>
    <scope>NUCLEOTIDE SEQUENCE [LARGE SCALE GENOMIC DNA]</scope>
    <source>
        <strain evidence="2 3">DSM 40191</strain>
        <plasmid evidence="2 3">pSGRIFU3</plasmid>
    </source>
</reference>
<dbReference type="RefSeq" id="WP_037660485.1">
    <property type="nucleotide sequence ID" value="NZ_CP051009.1"/>
</dbReference>
<dbReference type="InterPro" id="IPR046200">
    <property type="entry name" value="DUF6233"/>
</dbReference>
<dbReference type="Proteomes" id="UP000516422">
    <property type="component" value="Plasmid pSGRIFU3"/>
</dbReference>
<dbReference type="KEGG" id="sgf:HEP81_08200"/>
<proteinExistence type="predicted"/>
<protein>
    <submittedName>
        <fullName evidence="2">Uncharacterized protein</fullName>
    </submittedName>
</protein>
<sequence length="114" mass="12991">MFDDLPPDLDRLRTLRTWHQMWLHRIDRKIALLTQRQTEPDRRRARPPTPEWTAEPGTGPGRSPACVHHGACVLAGPRGRPIGRDEARRLLADGVPACRRCRPDNRLAFFDPGA</sequence>
<organism evidence="2 3">
    <name type="scientific">Streptomyces griseofuscus</name>
    <dbReference type="NCBI Taxonomy" id="146922"/>
    <lineage>
        <taxon>Bacteria</taxon>
        <taxon>Bacillati</taxon>
        <taxon>Actinomycetota</taxon>
        <taxon>Actinomycetes</taxon>
        <taxon>Kitasatosporales</taxon>
        <taxon>Streptomycetaceae</taxon>
        <taxon>Streptomyces</taxon>
    </lineage>
</organism>
<gene>
    <name evidence="2" type="ORF">HEP81_08200</name>
</gene>
<feature type="region of interest" description="Disordered" evidence="1">
    <location>
        <begin position="35"/>
        <end position="64"/>
    </location>
</feature>
<dbReference type="AlphaFoldDB" id="A0A7H1QDP6"/>
<name>A0A7H1QDP6_9ACTN</name>
<geneLocation type="plasmid" evidence="2 3">
    <name>pSGRIFU3</name>
</geneLocation>
<dbReference type="EMBL" id="CP051009">
    <property type="protein sequence ID" value="QNT98426.1"/>
    <property type="molecule type" value="Genomic_DNA"/>
</dbReference>
<dbReference type="GeneID" id="91467654"/>
<evidence type="ECO:0000313" key="2">
    <source>
        <dbReference type="EMBL" id="QNT98426.1"/>
    </source>
</evidence>
<evidence type="ECO:0000313" key="3">
    <source>
        <dbReference type="Proteomes" id="UP000516422"/>
    </source>
</evidence>
<keyword evidence="2" id="KW-0614">Plasmid</keyword>